<dbReference type="InterPro" id="IPR029062">
    <property type="entry name" value="Class_I_gatase-like"/>
</dbReference>
<gene>
    <name evidence="1" type="ORF">U732_442</name>
</gene>
<name>A0A0C1TVB2_9CLOT</name>
<evidence type="ECO:0000313" key="1">
    <source>
        <dbReference type="EMBL" id="KIE44669.1"/>
    </source>
</evidence>
<dbReference type="EMBL" id="AYSO01000020">
    <property type="protein sequence ID" value="KIE44669.1"/>
    <property type="molecule type" value="Genomic_DNA"/>
</dbReference>
<dbReference type="Gene3D" id="3.40.50.880">
    <property type="match status" value="1"/>
</dbReference>
<dbReference type="Proteomes" id="UP000031366">
    <property type="component" value="Unassembled WGS sequence"/>
</dbReference>
<proteinExistence type="predicted"/>
<dbReference type="GO" id="GO:0005829">
    <property type="term" value="C:cytosol"/>
    <property type="evidence" value="ECO:0007669"/>
    <property type="project" value="TreeGrafter"/>
</dbReference>
<dbReference type="PROSITE" id="PS51273">
    <property type="entry name" value="GATASE_TYPE_1"/>
    <property type="match status" value="1"/>
</dbReference>
<comment type="caution">
    <text evidence="1">The sequence shown here is derived from an EMBL/GenBank/DDBJ whole genome shotgun (WGS) entry which is preliminary data.</text>
</comment>
<dbReference type="GO" id="GO:0006598">
    <property type="term" value="P:polyamine catabolic process"/>
    <property type="evidence" value="ECO:0007669"/>
    <property type="project" value="TreeGrafter"/>
</dbReference>
<dbReference type="GO" id="GO:0033969">
    <property type="term" value="F:gamma-glutamyl-gamma-aminobutyrate hydrolase activity"/>
    <property type="evidence" value="ECO:0007669"/>
    <property type="project" value="TreeGrafter"/>
</dbReference>
<dbReference type="Pfam" id="PF07722">
    <property type="entry name" value="Peptidase_C26"/>
    <property type="match status" value="1"/>
</dbReference>
<dbReference type="FunFam" id="3.40.50.880:FF:000030">
    <property type="entry name" value="Gamma-glutamyl-gamma-aminobutyrate hydrolase PuuD"/>
    <property type="match status" value="1"/>
</dbReference>
<dbReference type="InterPro" id="IPR011697">
    <property type="entry name" value="Peptidase_C26"/>
</dbReference>
<dbReference type="STRING" id="29341.RSJ17_05000"/>
<protein>
    <submittedName>
        <fullName evidence="1">Peptidase C26 family protein</fullName>
    </submittedName>
</protein>
<dbReference type="PANTHER" id="PTHR43235:SF1">
    <property type="entry name" value="GLUTAMINE AMIDOTRANSFERASE PB2B2.05-RELATED"/>
    <property type="match status" value="1"/>
</dbReference>
<reference evidence="1 2" key="1">
    <citation type="journal article" date="2015" name="Infect. Genet. Evol.">
        <title>Genomic sequences of six botulinum neurotoxin-producing strains representing three clostridial species illustrate the mobility and diversity of botulinum neurotoxin genes.</title>
        <authorList>
            <person name="Smith T.J."/>
            <person name="Hill K.K."/>
            <person name="Xie G."/>
            <person name="Foley B.T."/>
            <person name="Williamson C.H."/>
            <person name="Foster J.T."/>
            <person name="Johnson S.L."/>
            <person name="Chertkov O."/>
            <person name="Teshima H."/>
            <person name="Gibbons H.S."/>
            <person name="Johnsky L.A."/>
            <person name="Karavis M.A."/>
            <person name="Smith L.A."/>
        </authorList>
    </citation>
    <scope>NUCLEOTIDE SEQUENCE [LARGE SCALE GENOMIC DNA]</scope>
    <source>
        <strain evidence="1 2">CDC 2741</strain>
    </source>
</reference>
<organism evidence="1 2">
    <name type="scientific">Clostridium argentinense CDC 2741</name>
    <dbReference type="NCBI Taxonomy" id="1418104"/>
    <lineage>
        <taxon>Bacteria</taxon>
        <taxon>Bacillati</taxon>
        <taxon>Bacillota</taxon>
        <taxon>Clostridia</taxon>
        <taxon>Eubacteriales</taxon>
        <taxon>Clostridiaceae</taxon>
        <taxon>Clostridium</taxon>
    </lineage>
</organism>
<dbReference type="PANTHER" id="PTHR43235">
    <property type="entry name" value="GLUTAMINE AMIDOTRANSFERASE PB2B2.05-RELATED"/>
    <property type="match status" value="1"/>
</dbReference>
<accession>A0A0C1TVB2</accession>
<dbReference type="OrthoDB" id="9813383at2"/>
<dbReference type="RefSeq" id="WP_039636304.1">
    <property type="nucleotide sequence ID" value="NZ_AYSO01000020.1"/>
</dbReference>
<evidence type="ECO:0000313" key="2">
    <source>
        <dbReference type="Proteomes" id="UP000031366"/>
    </source>
</evidence>
<sequence length="240" mass="27520">MKKPLIGIVGNIITSYDDNIGEMEKFSISLDYIKAVEKAGGIPMILPIVAEEETIKLQLLNCDGIILGGGYDIHPKFYKDEPHKEIGFMREDIDEYQFKLLKIFLEEDKPILGICKGCQLLNVFLNGDLYQDLSEYPEEALMHIQKSRKYEQCHNIKIKENSKLFNLFGENIMVNSFHHQCLKNIGKGLEVTALSKDGIVEAIELKDKRFVIGVQWHPEMMLPKSNIMLNLFKELINNCI</sequence>
<dbReference type="InterPro" id="IPR044668">
    <property type="entry name" value="PuuD-like"/>
</dbReference>
<dbReference type="CDD" id="cd01745">
    <property type="entry name" value="GATase1_2"/>
    <property type="match status" value="1"/>
</dbReference>
<dbReference type="SUPFAM" id="SSF52317">
    <property type="entry name" value="Class I glutamine amidotransferase-like"/>
    <property type="match status" value="1"/>
</dbReference>
<dbReference type="AlphaFoldDB" id="A0A0C1TVB2"/>
<keyword evidence="2" id="KW-1185">Reference proteome</keyword>